<comment type="function">
    <text evidence="10">Endonuclease that specifically degrades the RNA of RNA-DNA hybrids.</text>
</comment>
<comment type="catalytic activity">
    <reaction evidence="1 10">
        <text>Endonucleolytic cleavage to 5'-phosphomonoester.</text>
        <dbReference type="EC" id="3.1.26.4"/>
    </reaction>
</comment>
<feature type="binding site" evidence="10">
    <location>
        <position position="66"/>
    </location>
    <ligand>
        <name>Mg(2+)</name>
        <dbReference type="ChEBI" id="CHEBI:18420"/>
        <label>1</label>
    </ligand>
</feature>
<accession>A0A6H9WKC5</accession>
<evidence type="ECO:0000256" key="1">
    <source>
        <dbReference type="ARBA" id="ARBA00000077"/>
    </source>
</evidence>
<protein>
    <recommendedName>
        <fullName evidence="4 10">Ribonuclease H</fullName>
        <shortName evidence="10">RNase H</shortName>
        <ecNumber evidence="4 10">3.1.26.4</ecNumber>
    </recommendedName>
</protein>
<dbReference type="InterPro" id="IPR002156">
    <property type="entry name" value="RNaseH_domain"/>
</dbReference>
<dbReference type="CDD" id="cd09278">
    <property type="entry name" value="RNase_HI_prokaryote_like"/>
    <property type="match status" value="1"/>
</dbReference>
<dbReference type="PANTHER" id="PTHR10642">
    <property type="entry name" value="RIBONUCLEASE H1"/>
    <property type="match status" value="1"/>
</dbReference>
<dbReference type="SUPFAM" id="SSF54427">
    <property type="entry name" value="NTF2-like"/>
    <property type="match status" value="1"/>
</dbReference>
<dbReference type="PROSITE" id="PS50879">
    <property type="entry name" value="RNASE_H_1"/>
    <property type="match status" value="1"/>
</dbReference>
<dbReference type="HAMAP" id="MF_00042">
    <property type="entry name" value="RNase_H"/>
    <property type="match status" value="1"/>
</dbReference>
<dbReference type="PANTHER" id="PTHR10642:SF26">
    <property type="entry name" value="RIBONUCLEASE H1"/>
    <property type="match status" value="1"/>
</dbReference>
<evidence type="ECO:0000256" key="4">
    <source>
        <dbReference type="ARBA" id="ARBA00012180"/>
    </source>
</evidence>
<keyword evidence="6 10" id="KW-0479">Metal-binding</keyword>
<evidence type="ECO:0000313" key="13">
    <source>
        <dbReference type="EMBL" id="KAB1648199.1"/>
    </source>
</evidence>
<dbReference type="InterPro" id="IPR032710">
    <property type="entry name" value="NTF2-like_dom_sf"/>
</dbReference>
<sequence>MTITAAADGSSLGNPGPTGWAWYIDDDRWAAGGFANGTNNIGELTAVAELLDATAHVDEPLHVLCDSRYVIDSCTKWMRGWKYNGWKKKDGKPVQNVELMQRIDAALKGRRVTFQWVKGHSGHPENEAADERAHAAATAYQLRREPLAGPGFGGGDVDAPHASGGSDADGVRAPAAGMVATARGGAGGDGAPAATDVDAGGRAEAIADADDDAAELDVRGDGTVRPWDDEPAGPTGPTDGELVARLERERLEAAARGNAARLDELLHDDFESIDATGRLVGRADLIAAATAGARTGGVTAGSSEGSVPKVRARTLAAGVQLVQFEAEASPGTGVDGSRVRGTTTWVFEATGPLEGQWRAAFEQLTPLA</sequence>
<dbReference type="RefSeq" id="WP_158029394.1">
    <property type="nucleotide sequence ID" value="NZ_BMHG01000001.1"/>
</dbReference>
<dbReference type="Pfam" id="PF00075">
    <property type="entry name" value="RNase_H"/>
    <property type="match status" value="1"/>
</dbReference>
<dbReference type="GO" id="GO:0000287">
    <property type="term" value="F:magnesium ion binding"/>
    <property type="evidence" value="ECO:0007669"/>
    <property type="project" value="UniProtKB-UniRule"/>
</dbReference>
<keyword evidence="10" id="KW-0963">Cytoplasm</keyword>
<keyword evidence="9 10" id="KW-0460">Magnesium</keyword>
<dbReference type="Gene3D" id="3.30.420.10">
    <property type="entry name" value="Ribonuclease H-like superfamily/Ribonuclease H"/>
    <property type="match status" value="1"/>
</dbReference>
<dbReference type="InterPro" id="IPR050092">
    <property type="entry name" value="RNase_H"/>
</dbReference>
<evidence type="ECO:0000256" key="5">
    <source>
        <dbReference type="ARBA" id="ARBA00022722"/>
    </source>
</evidence>
<dbReference type="GO" id="GO:0003676">
    <property type="term" value="F:nucleic acid binding"/>
    <property type="evidence" value="ECO:0007669"/>
    <property type="project" value="InterPro"/>
</dbReference>
<comment type="similarity">
    <text evidence="2 10">Belongs to the RNase H family.</text>
</comment>
<dbReference type="GO" id="GO:0005737">
    <property type="term" value="C:cytoplasm"/>
    <property type="evidence" value="ECO:0007669"/>
    <property type="project" value="UniProtKB-SubCell"/>
</dbReference>
<dbReference type="InterPro" id="IPR036397">
    <property type="entry name" value="RNaseH_sf"/>
</dbReference>
<keyword evidence="7 10" id="KW-0255">Endonuclease</keyword>
<evidence type="ECO:0000256" key="2">
    <source>
        <dbReference type="ARBA" id="ARBA00005300"/>
    </source>
</evidence>
<dbReference type="SUPFAM" id="SSF53098">
    <property type="entry name" value="Ribonuclease H-like"/>
    <property type="match status" value="1"/>
</dbReference>
<dbReference type="OrthoDB" id="7845843at2"/>
<comment type="subcellular location">
    <subcellularLocation>
        <location evidence="10">Cytoplasm</location>
    </subcellularLocation>
</comment>
<feature type="binding site" evidence="10">
    <location>
        <position position="130"/>
    </location>
    <ligand>
        <name>Mg(2+)</name>
        <dbReference type="ChEBI" id="CHEBI:18420"/>
        <label>2</label>
    </ligand>
</feature>
<comment type="caution">
    <text evidence="13">The sequence shown here is derived from an EMBL/GenBank/DDBJ whole genome shotgun (WGS) entry which is preliminary data.</text>
</comment>
<dbReference type="AlphaFoldDB" id="A0A6H9WKC5"/>
<dbReference type="InterPro" id="IPR022892">
    <property type="entry name" value="RNaseHI"/>
</dbReference>
<dbReference type="Proteomes" id="UP000431744">
    <property type="component" value="Unassembled WGS sequence"/>
</dbReference>
<dbReference type="Gene3D" id="3.10.450.50">
    <property type="match status" value="1"/>
</dbReference>
<comment type="cofactor">
    <cofactor evidence="10">
        <name>Mg(2+)</name>
        <dbReference type="ChEBI" id="CHEBI:18420"/>
    </cofactor>
    <text evidence="10">Binds 1 Mg(2+) ion per subunit. May bind a second metal ion at a regulatory site, or after substrate binding.</text>
</comment>
<evidence type="ECO:0000259" key="12">
    <source>
        <dbReference type="PROSITE" id="PS50879"/>
    </source>
</evidence>
<feature type="region of interest" description="Disordered" evidence="11">
    <location>
        <begin position="222"/>
        <end position="241"/>
    </location>
</feature>
<keyword evidence="5 10" id="KW-0540">Nuclease</keyword>
<feature type="binding site" evidence="10">
    <location>
        <position position="8"/>
    </location>
    <ligand>
        <name>Mg(2+)</name>
        <dbReference type="ChEBI" id="CHEBI:18420"/>
        <label>2</label>
    </ligand>
</feature>
<evidence type="ECO:0000256" key="9">
    <source>
        <dbReference type="ARBA" id="ARBA00022842"/>
    </source>
</evidence>
<evidence type="ECO:0000256" key="3">
    <source>
        <dbReference type="ARBA" id="ARBA00011245"/>
    </source>
</evidence>
<name>A0A6H9WKC5_9MICO</name>
<dbReference type="Pfam" id="PF14534">
    <property type="entry name" value="DUF4440"/>
    <property type="match status" value="1"/>
</dbReference>
<feature type="domain" description="RNase H type-1" evidence="12">
    <location>
        <begin position="1"/>
        <end position="138"/>
    </location>
</feature>
<dbReference type="InterPro" id="IPR027843">
    <property type="entry name" value="DUF4440"/>
</dbReference>
<evidence type="ECO:0000256" key="7">
    <source>
        <dbReference type="ARBA" id="ARBA00022759"/>
    </source>
</evidence>
<dbReference type="EMBL" id="WBJY01000002">
    <property type="protein sequence ID" value="KAB1648199.1"/>
    <property type="molecule type" value="Genomic_DNA"/>
</dbReference>
<organism evidence="13 14">
    <name type="scientific">Pseudoclavibacter endophyticus</name>
    <dbReference type="NCBI Taxonomy" id="1778590"/>
    <lineage>
        <taxon>Bacteria</taxon>
        <taxon>Bacillati</taxon>
        <taxon>Actinomycetota</taxon>
        <taxon>Actinomycetes</taxon>
        <taxon>Micrococcales</taxon>
        <taxon>Microbacteriaceae</taxon>
        <taxon>Pseudoclavibacter</taxon>
    </lineage>
</organism>
<keyword evidence="8 10" id="KW-0378">Hydrolase</keyword>
<gene>
    <name evidence="10" type="primary">rnhA</name>
    <name evidence="13" type="ORF">F8O04_10815</name>
</gene>
<comment type="subunit">
    <text evidence="3 10">Monomer.</text>
</comment>
<proteinExistence type="inferred from homology"/>
<keyword evidence="14" id="KW-1185">Reference proteome</keyword>
<evidence type="ECO:0000256" key="11">
    <source>
        <dbReference type="SAM" id="MobiDB-lite"/>
    </source>
</evidence>
<dbReference type="EC" id="3.1.26.4" evidence="4 10"/>
<dbReference type="GO" id="GO:0004523">
    <property type="term" value="F:RNA-DNA hybrid ribonuclease activity"/>
    <property type="evidence" value="ECO:0007669"/>
    <property type="project" value="UniProtKB-UniRule"/>
</dbReference>
<evidence type="ECO:0000313" key="14">
    <source>
        <dbReference type="Proteomes" id="UP000431744"/>
    </source>
</evidence>
<feature type="binding site" evidence="10">
    <location>
        <position position="8"/>
    </location>
    <ligand>
        <name>Mg(2+)</name>
        <dbReference type="ChEBI" id="CHEBI:18420"/>
        <label>1</label>
    </ligand>
</feature>
<dbReference type="InterPro" id="IPR012337">
    <property type="entry name" value="RNaseH-like_sf"/>
</dbReference>
<reference evidence="13 14" key="1">
    <citation type="submission" date="2019-09" db="EMBL/GenBank/DDBJ databases">
        <title>Phylogeny of genus Pseudoclavibacter and closely related genus.</title>
        <authorList>
            <person name="Li Y."/>
        </authorList>
    </citation>
    <scope>NUCLEOTIDE SEQUENCE [LARGE SCALE GENOMIC DNA]</scope>
    <source>
        <strain evidence="13 14">EGI 60007</strain>
    </source>
</reference>
<dbReference type="GO" id="GO:0043137">
    <property type="term" value="P:DNA replication, removal of RNA primer"/>
    <property type="evidence" value="ECO:0007669"/>
    <property type="project" value="TreeGrafter"/>
</dbReference>
<evidence type="ECO:0000256" key="10">
    <source>
        <dbReference type="HAMAP-Rule" id="MF_00042"/>
    </source>
</evidence>
<feature type="binding site" evidence="10">
    <location>
        <position position="43"/>
    </location>
    <ligand>
        <name>Mg(2+)</name>
        <dbReference type="ChEBI" id="CHEBI:18420"/>
        <label>1</label>
    </ligand>
</feature>
<evidence type="ECO:0000256" key="8">
    <source>
        <dbReference type="ARBA" id="ARBA00022801"/>
    </source>
</evidence>
<evidence type="ECO:0000256" key="6">
    <source>
        <dbReference type="ARBA" id="ARBA00022723"/>
    </source>
</evidence>
<feature type="region of interest" description="Disordered" evidence="11">
    <location>
        <begin position="146"/>
        <end position="170"/>
    </location>
</feature>